<dbReference type="Proteomes" id="UP000185511">
    <property type="component" value="Chromosome"/>
</dbReference>
<dbReference type="AlphaFoldDB" id="A0AAC9PR81"/>
<sequence length="79" mass="7907">MIALLVLGSVLVAAGAALTWFGHRPARTSPRPAHSAERTRTGGVSAASILARCAAEAASAQLASGFRPGWASPALGVGR</sequence>
<accession>A0AAC9PR81</accession>
<evidence type="ECO:0000313" key="2">
    <source>
        <dbReference type="Proteomes" id="UP000185511"/>
    </source>
</evidence>
<dbReference type="EMBL" id="CP016076">
    <property type="protein sequence ID" value="APU13551.1"/>
    <property type="molecule type" value="Genomic_DNA"/>
</dbReference>
<proteinExistence type="predicted"/>
<organism evidence="1 2">
    <name type="scientific">Actinoalloteichus fjordicus</name>
    <dbReference type="NCBI Taxonomy" id="1612552"/>
    <lineage>
        <taxon>Bacteria</taxon>
        <taxon>Bacillati</taxon>
        <taxon>Actinomycetota</taxon>
        <taxon>Actinomycetes</taxon>
        <taxon>Pseudonocardiales</taxon>
        <taxon>Pseudonocardiaceae</taxon>
        <taxon>Actinoalloteichus</taxon>
    </lineage>
</organism>
<name>A0AAC9PR81_9PSEU</name>
<reference evidence="2" key="1">
    <citation type="submission" date="2016-06" db="EMBL/GenBank/DDBJ databases">
        <title>Complete genome sequence of Actinoalloteichus fjordicus DSM 46855 (=ADI127-17), type strain of the new species Actinoalloteichus fjordicus.</title>
        <authorList>
            <person name="Ruckert C."/>
            <person name="Nouioui I."/>
            <person name="Willmese J."/>
            <person name="van Wezel G."/>
            <person name="Klenk H.-P."/>
            <person name="Kalinowski J."/>
            <person name="Zotchev S.B."/>
        </authorList>
    </citation>
    <scope>NUCLEOTIDE SEQUENCE [LARGE SCALE GENOMIC DNA]</scope>
    <source>
        <strain evidence="2">ADI127-7</strain>
    </source>
</reference>
<protein>
    <submittedName>
        <fullName evidence="1">Uncharacterized protein</fullName>
    </submittedName>
</protein>
<keyword evidence="2" id="KW-1185">Reference proteome</keyword>
<gene>
    <name evidence="1" type="ORF">UA74_07410</name>
</gene>
<dbReference type="KEGG" id="acad:UA74_07410"/>
<evidence type="ECO:0000313" key="1">
    <source>
        <dbReference type="EMBL" id="APU13551.1"/>
    </source>
</evidence>